<sequence>MGFEDFSINFSQDSHRFSVFINDAPFLQRYLAHMVNDLDFVLKGIVRKKGLGPVFVDINNYRKEREDLIIKLAKAGARKAATAREKVILPPMNAYERRIVHTELAVHPDLKTESQGEGKERRVVIKPIEE</sequence>
<dbReference type="EMBL" id="MGIN01000027">
    <property type="protein sequence ID" value="OGM89252.1"/>
    <property type="molecule type" value="Genomic_DNA"/>
</dbReference>
<dbReference type="PROSITE" id="PS51061">
    <property type="entry name" value="R3H"/>
    <property type="match status" value="1"/>
</dbReference>
<name>A0A1F8DLF8_9BACT</name>
<dbReference type="InterPro" id="IPR034079">
    <property type="entry name" value="R3H_KhpB"/>
</dbReference>
<dbReference type="Proteomes" id="UP000178303">
    <property type="component" value="Unassembled WGS sequence"/>
</dbReference>
<dbReference type="InterPro" id="IPR001374">
    <property type="entry name" value="R3H_dom"/>
</dbReference>
<dbReference type="Gene3D" id="3.30.1370.50">
    <property type="entry name" value="R3H-like domain"/>
    <property type="match status" value="1"/>
</dbReference>
<dbReference type="Pfam" id="PF01424">
    <property type="entry name" value="R3H"/>
    <property type="match status" value="1"/>
</dbReference>
<comment type="caution">
    <text evidence="3">The sequence shown here is derived from an EMBL/GenBank/DDBJ whole genome shotgun (WGS) entry which is preliminary data.</text>
</comment>
<protein>
    <recommendedName>
        <fullName evidence="2">R3H domain-containing protein</fullName>
    </recommendedName>
</protein>
<dbReference type="InterPro" id="IPR039247">
    <property type="entry name" value="KhpB"/>
</dbReference>
<evidence type="ECO:0000256" key="1">
    <source>
        <dbReference type="SAM" id="MobiDB-lite"/>
    </source>
</evidence>
<reference evidence="3 4" key="1">
    <citation type="journal article" date="2016" name="Nat. Commun.">
        <title>Thousands of microbial genomes shed light on interconnected biogeochemical processes in an aquifer system.</title>
        <authorList>
            <person name="Anantharaman K."/>
            <person name="Brown C.T."/>
            <person name="Hug L.A."/>
            <person name="Sharon I."/>
            <person name="Castelle C.J."/>
            <person name="Probst A.J."/>
            <person name="Thomas B.C."/>
            <person name="Singh A."/>
            <person name="Wilkins M.J."/>
            <person name="Karaoz U."/>
            <person name="Brodie E.L."/>
            <person name="Williams K.H."/>
            <person name="Hubbard S.S."/>
            <person name="Banfield J.F."/>
        </authorList>
    </citation>
    <scope>NUCLEOTIDE SEQUENCE [LARGE SCALE GENOMIC DNA]</scope>
</reference>
<dbReference type="SMART" id="SM00393">
    <property type="entry name" value="R3H"/>
    <property type="match status" value="1"/>
</dbReference>
<feature type="domain" description="R3H" evidence="2">
    <location>
        <begin position="63"/>
        <end position="129"/>
    </location>
</feature>
<accession>A0A1F8DLF8</accession>
<evidence type="ECO:0000313" key="3">
    <source>
        <dbReference type="EMBL" id="OGM89252.1"/>
    </source>
</evidence>
<dbReference type="InterPro" id="IPR036867">
    <property type="entry name" value="R3H_dom_sf"/>
</dbReference>
<dbReference type="PANTHER" id="PTHR35800">
    <property type="entry name" value="PROTEIN JAG"/>
    <property type="match status" value="1"/>
</dbReference>
<evidence type="ECO:0000313" key="4">
    <source>
        <dbReference type="Proteomes" id="UP000178303"/>
    </source>
</evidence>
<dbReference type="CDD" id="cd02644">
    <property type="entry name" value="R3H_jag"/>
    <property type="match status" value="1"/>
</dbReference>
<organism evidence="3 4">
    <name type="scientific">Candidatus Wolfebacteria bacterium GWA1_42_9</name>
    <dbReference type="NCBI Taxonomy" id="1802553"/>
    <lineage>
        <taxon>Bacteria</taxon>
        <taxon>Candidatus Wolfeibacteriota</taxon>
    </lineage>
</organism>
<gene>
    <name evidence="3" type="ORF">A2108_00030</name>
</gene>
<dbReference type="SUPFAM" id="SSF82708">
    <property type="entry name" value="R3H domain"/>
    <property type="match status" value="1"/>
</dbReference>
<proteinExistence type="predicted"/>
<dbReference type="PANTHER" id="PTHR35800:SF1">
    <property type="entry name" value="RNA-BINDING PROTEIN KHPB"/>
    <property type="match status" value="1"/>
</dbReference>
<feature type="region of interest" description="Disordered" evidence="1">
    <location>
        <begin position="111"/>
        <end position="130"/>
    </location>
</feature>
<dbReference type="GO" id="GO:0003723">
    <property type="term" value="F:RNA binding"/>
    <property type="evidence" value="ECO:0007669"/>
    <property type="project" value="InterPro"/>
</dbReference>
<dbReference type="AlphaFoldDB" id="A0A1F8DLF8"/>
<evidence type="ECO:0000259" key="2">
    <source>
        <dbReference type="PROSITE" id="PS51061"/>
    </source>
</evidence>